<proteinExistence type="predicted"/>
<dbReference type="InterPro" id="IPR002885">
    <property type="entry name" value="PPR_rpt"/>
</dbReference>
<gene>
    <name evidence="2" type="ORF">KPH14_009615</name>
</gene>
<dbReference type="InterPro" id="IPR050667">
    <property type="entry name" value="PPR-containing_protein"/>
</dbReference>
<organism evidence="2 3">
    <name type="scientific">Odynerus spinipes</name>
    <dbReference type="NCBI Taxonomy" id="1348599"/>
    <lineage>
        <taxon>Eukaryota</taxon>
        <taxon>Metazoa</taxon>
        <taxon>Ecdysozoa</taxon>
        <taxon>Arthropoda</taxon>
        <taxon>Hexapoda</taxon>
        <taxon>Insecta</taxon>
        <taxon>Pterygota</taxon>
        <taxon>Neoptera</taxon>
        <taxon>Endopterygota</taxon>
        <taxon>Hymenoptera</taxon>
        <taxon>Apocrita</taxon>
        <taxon>Aculeata</taxon>
        <taxon>Vespoidea</taxon>
        <taxon>Vespidae</taxon>
        <taxon>Eumeninae</taxon>
        <taxon>Odynerus</taxon>
    </lineage>
</organism>
<dbReference type="PANTHER" id="PTHR47939:SF5">
    <property type="entry name" value="PENTACOTRIPEPTIDE-REPEAT REGION OF PRORP DOMAIN-CONTAINING PROTEIN"/>
    <property type="match status" value="1"/>
</dbReference>
<sequence length="178" mass="20843">MFGDIGYRKYDKVDMDEEEKEEEEFQDNEARIPRRLKPSTGQYSAMIKSNIAKGDLSSALDVLTLVKTNRDKPTAYMYNLLIRAYAVQGNIDQCFSLYNKMKKRQLKPTLATYNSLFNACAESKNSTKAIEKLNKLRFHLHEIGYILNETHYNTLVKAYSWHNHLLQAFEQYLIKKQE</sequence>
<protein>
    <recommendedName>
        <fullName evidence="4">Pentatricopeptide repeat-containing protein</fullName>
    </recommendedName>
</protein>
<evidence type="ECO:0008006" key="4">
    <source>
        <dbReference type="Google" id="ProtNLM"/>
    </source>
</evidence>
<evidence type="ECO:0000313" key="2">
    <source>
        <dbReference type="EMBL" id="KAK2583689.1"/>
    </source>
</evidence>
<dbReference type="Proteomes" id="UP001258017">
    <property type="component" value="Unassembled WGS sequence"/>
</dbReference>
<comment type="caution">
    <text evidence="2">The sequence shown here is derived from an EMBL/GenBank/DDBJ whole genome shotgun (WGS) entry which is preliminary data.</text>
</comment>
<dbReference type="EMBL" id="JAIFRP010000030">
    <property type="protein sequence ID" value="KAK2583689.1"/>
    <property type="molecule type" value="Genomic_DNA"/>
</dbReference>
<reference evidence="2" key="2">
    <citation type="journal article" date="2023" name="Commun. Biol.">
        <title>Intrasexual cuticular hydrocarbon dimorphism in a wasp sheds light on hydrocarbon biosynthesis genes in Hymenoptera.</title>
        <authorList>
            <person name="Moris V.C."/>
            <person name="Podsiadlowski L."/>
            <person name="Martin S."/>
            <person name="Oeyen J.P."/>
            <person name="Donath A."/>
            <person name="Petersen M."/>
            <person name="Wilbrandt J."/>
            <person name="Misof B."/>
            <person name="Liedtke D."/>
            <person name="Thamm M."/>
            <person name="Scheiner R."/>
            <person name="Schmitt T."/>
            <person name="Niehuis O."/>
        </authorList>
    </citation>
    <scope>NUCLEOTIDE SEQUENCE</scope>
    <source>
        <strain evidence="2">GBR_01_08_01A</strain>
    </source>
</reference>
<accession>A0AAD9RPU9</accession>
<dbReference type="PROSITE" id="PS51375">
    <property type="entry name" value="PPR"/>
    <property type="match status" value="1"/>
</dbReference>
<feature type="repeat" description="PPR" evidence="1">
    <location>
        <begin position="74"/>
        <end position="108"/>
    </location>
</feature>
<evidence type="ECO:0000313" key="3">
    <source>
        <dbReference type="Proteomes" id="UP001258017"/>
    </source>
</evidence>
<reference evidence="2" key="1">
    <citation type="submission" date="2021-08" db="EMBL/GenBank/DDBJ databases">
        <authorList>
            <person name="Misof B."/>
            <person name="Oliver O."/>
            <person name="Podsiadlowski L."/>
            <person name="Donath A."/>
            <person name="Peters R."/>
            <person name="Mayer C."/>
            <person name="Rust J."/>
            <person name="Gunkel S."/>
            <person name="Lesny P."/>
            <person name="Martin S."/>
            <person name="Oeyen J.P."/>
            <person name="Petersen M."/>
            <person name="Panagiotis P."/>
            <person name="Wilbrandt J."/>
            <person name="Tanja T."/>
        </authorList>
    </citation>
    <scope>NUCLEOTIDE SEQUENCE</scope>
    <source>
        <strain evidence="2">GBR_01_08_01A</strain>
        <tissue evidence="2">Thorax + abdomen</tissue>
    </source>
</reference>
<dbReference type="Gene3D" id="1.25.40.10">
    <property type="entry name" value="Tetratricopeptide repeat domain"/>
    <property type="match status" value="1"/>
</dbReference>
<dbReference type="PANTHER" id="PTHR47939">
    <property type="entry name" value="MEMBRANE-ASSOCIATED SALT-INDUCIBLE PROTEIN-LIKE"/>
    <property type="match status" value="1"/>
</dbReference>
<evidence type="ECO:0000256" key="1">
    <source>
        <dbReference type="PROSITE-ProRule" id="PRU00708"/>
    </source>
</evidence>
<dbReference type="AlphaFoldDB" id="A0AAD9RPU9"/>
<dbReference type="NCBIfam" id="TIGR00756">
    <property type="entry name" value="PPR"/>
    <property type="match status" value="1"/>
</dbReference>
<dbReference type="InterPro" id="IPR011990">
    <property type="entry name" value="TPR-like_helical_dom_sf"/>
</dbReference>
<dbReference type="Pfam" id="PF01535">
    <property type="entry name" value="PPR"/>
    <property type="match status" value="1"/>
</dbReference>
<name>A0AAD9RPU9_9HYME</name>
<keyword evidence="3" id="KW-1185">Reference proteome</keyword>
<dbReference type="Pfam" id="PF13041">
    <property type="entry name" value="PPR_2"/>
    <property type="match status" value="1"/>
</dbReference>